<proteinExistence type="predicted"/>
<dbReference type="RefSeq" id="YP_009834410.1">
    <property type="nucleotide sequence ID" value="NC_048673.1"/>
</dbReference>
<dbReference type="EMBL" id="MF448340">
    <property type="protein sequence ID" value="ASU00442.1"/>
    <property type="molecule type" value="Genomic_DNA"/>
</dbReference>
<protein>
    <submittedName>
        <fullName evidence="1">Uncharacterized protein</fullName>
    </submittedName>
</protein>
<name>A0A223LG10_9CAUD</name>
<evidence type="ECO:0000313" key="2">
    <source>
        <dbReference type="Proteomes" id="UP000226092"/>
    </source>
</evidence>
<evidence type="ECO:0000313" key="1">
    <source>
        <dbReference type="EMBL" id="ASU00442.1"/>
    </source>
</evidence>
<dbReference type="Proteomes" id="UP000226092">
    <property type="component" value="Segment"/>
</dbReference>
<organism evidence="1 2">
    <name type="scientific">Aeromonas phage AS-zj</name>
    <dbReference type="NCBI Taxonomy" id="2024208"/>
    <lineage>
        <taxon>Viruses</taxon>
        <taxon>Duplodnaviria</taxon>
        <taxon>Heunggongvirae</taxon>
        <taxon>Uroviricota</taxon>
        <taxon>Caudoviricetes</taxon>
        <taxon>Pantevenvirales</taxon>
        <taxon>Straboviridae</taxon>
        <taxon>Emmerichvirinae</taxon>
        <taxon>Ceceduovirus</taxon>
        <taxon>Ceceduovirus aszj</taxon>
    </lineage>
</organism>
<sequence>MKTIKQSIIESLETALENDFTNYRQTAGLCSNIYYDLKKKQNHIMPDKTKSFVGTIYAILQETFVTWPHYSGMLGYPIPSGCGIKPDVFYKMMRKDAGMYDGVYGDYRYDLAEWIISELKKDIG</sequence>
<accession>A0A223LG10</accession>
<keyword evidence="2" id="KW-1185">Reference proteome</keyword>
<dbReference type="GeneID" id="55604477"/>
<dbReference type="KEGG" id="vg:55604477"/>
<reference evidence="1 2" key="1">
    <citation type="submission" date="2017-07" db="EMBL/GenBank/DDBJ databases">
        <title>In vitro design and evaluation of phage cocktails against multidrug-resistant Aeromonas salmonicida.</title>
        <authorList>
            <person name="Chen L."/>
            <person name="Yuan S."/>
            <person name="Ma Y."/>
        </authorList>
    </citation>
    <scope>NUCLEOTIDE SEQUENCE [LARGE SCALE GENOMIC DNA]</scope>
</reference>